<protein>
    <submittedName>
        <fullName evidence="1">Uncharacterized protein</fullName>
    </submittedName>
</protein>
<evidence type="ECO:0000313" key="2">
    <source>
        <dbReference type="Proteomes" id="UP000005237"/>
    </source>
</evidence>
<proteinExistence type="predicted"/>
<reference evidence="2" key="1">
    <citation type="submission" date="2010-08" db="EMBL/GenBank/DDBJ databases">
        <authorList>
            <consortium name="Caenorhabditis japonica Sequencing Consortium"/>
            <person name="Wilson R.K."/>
        </authorList>
    </citation>
    <scope>NUCLEOTIDE SEQUENCE [LARGE SCALE GENOMIC DNA]</scope>
    <source>
        <strain evidence="2">DF5081</strain>
    </source>
</reference>
<keyword evidence="2" id="KW-1185">Reference proteome</keyword>
<sequence length="70" mass="7865">MWAEPRRGGGAKSAPGLLHPPSWCVERPRSKLQAIRMTSYPIKMLLLEDIPVEGVVVDMIVLFHIDVVRT</sequence>
<evidence type="ECO:0000313" key="1">
    <source>
        <dbReference type="EnsemblMetazoa" id="CJA35358.1"/>
    </source>
</evidence>
<organism evidence="1 2">
    <name type="scientific">Caenorhabditis japonica</name>
    <dbReference type="NCBI Taxonomy" id="281687"/>
    <lineage>
        <taxon>Eukaryota</taxon>
        <taxon>Metazoa</taxon>
        <taxon>Ecdysozoa</taxon>
        <taxon>Nematoda</taxon>
        <taxon>Chromadorea</taxon>
        <taxon>Rhabditida</taxon>
        <taxon>Rhabditina</taxon>
        <taxon>Rhabditomorpha</taxon>
        <taxon>Rhabditoidea</taxon>
        <taxon>Rhabditidae</taxon>
        <taxon>Peloderinae</taxon>
        <taxon>Caenorhabditis</taxon>
    </lineage>
</organism>
<name>A0A8R1EEX4_CAEJA</name>
<accession>A0A8R1EEX4</accession>
<reference evidence="1" key="2">
    <citation type="submission" date="2022-06" db="UniProtKB">
        <authorList>
            <consortium name="EnsemblMetazoa"/>
        </authorList>
    </citation>
    <scope>IDENTIFICATION</scope>
    <source>
        <strain evidence="1">DF5081</strain>
    </source>
</reference>
<dbReference type="Proteomes" id="UP000005237">
    <property type="component" value="Unassembled WGS sequence"/>
</dbReference>
<dbReference type="EnsemblMetazoa" id="CJA35358.1">
    <property type="protein sequence ID" value="CJA35358.1"/>
    <property type="gene ID" value="WBGene00211205"/>
</dbReference>
<dbReference type="AlphaFoldDB" id="A0A8R1EEX4"/>